<protein>
    <submittedName>
        <fullName evidence="1">Uncharacterized protein</fullName>
    </submittedName>
</protein>
<reference evidence="1" key="1">
    <citation type="submission" date="2020-04" db="EMBL/GenBank/DDBJ databases">
        <authorList>
            <person name="Chiriac C."/>
            <person name="Salcher M."/>
            <person name="Ghai R."/>
            <person name="Kavagutti S V."/>
        </authorList>
    </citation>
    <scope>NUCLEOTIDE SEQUENCE</scope>
</reference>
<accession>A0A6J5P0A0</accession>
<proteinExistence type="predicted"/>
<name>A0A6J5P0A0_9CAUD</name>
<sequence>MGETNLTTQANAEAEKAEWFRWADYHRTLFGWHNDADGRMVGTWIGFFRRYGFTAEEMTAATDGVARQEIPPFSHEKHLNALEQHALMFRREKMKRTAYQVAEDRGVCTDCLNSGLITVPWLPDVVDGVWCSSRTAAVWCRCPDGRVYAGVKDGRDRALMGSTEYFTRNPKWRMQVKARQETNVEKALLVEDITILRHEQKPKGVLDNLIARMSVRYGLLPGDEPTKIDPASVAWSEGSITRDWKEGDLV</sequence>
<evidence type="ECO:0000313" key="1">
    <source>
        <dbReference type="EMBL" id="CAB4165229.1"/>
    </source>
</evidence>
<gene>
    <name evidence="1" type="ORF">UFOVP822_26</name>
</gene>
<organism evidence="1">
    <name type="scientific">uncultured Caudovirales phage</name>
    <dbReference type="NCBI Taxonomy" id="2100421"/>
    <lineage>
        <taxon>Viruses</taxon>
        <taxon>Duplodnaviria</taxon>
        <taxon>Heunggongvirae</taxon>
        <taxon>Uroviricota</taxon>
        <taxon>Caudoviricetes</taxon>
        <taxon>Peduoviridae</taxon>
        <taxon>Maltschvirus</taxon>
        <taxon>Maltschvirus maltsch</taxon>
    </lineage>
</organism>
<dbReference type="EMBL" id="LR796775">
    <property type="protein sequence ID" value="CAB4165229.1"/>
    <property type="molecule type" value="Genomic_DNA"/>
</dbReference>